<organism evidence="2 3">
    <name type="scientific">Scylla paramamosain</name>
    <name type="common">Mud crab</name>
    <dbReference type="NCBI Taxonomy" id="85552"/>
    <lineage>
        <taxon>Eukaryota</taxon>
        <taxon>Metazoa</taxon>
        <taxon>Ecdysozoa</taxon>
        <taxon>Arthropoda</taxon>
        <taxon>Crustacea</taxon>
        <taxon>Multicrustacea</taxon>
        <taxon>Malacostraca</taxon>
        <taxon>Eumalacostraca</taxon>
        <taxon>Eucarida</taxon>
        <taxon>Decapoda</taxon>
        <taxon>Pleocyemata</taxon>
        <taxon>Brachyura</taxon>
        <taxon>Eubrachyura</taxon>
        <taxon>Portunoidea</taxon>
        <taxon>Portunidae</taxon>
        <taxon>Portuninae</taxon>
        <taxon>Scylla</taxon>
    </lineage>
</organism>
<evidence type="ECO:0000313" key="3">
    <source>
        <dbReference type="Proteomes" id="UP001487740"/>
    </source>
</evidence>
<gene>
    <name evidence="2" type="ORF">O3P69_007191</name>
</gene>
<dbReference type="Proteomes" id="UP001487740">
    <property type="component" value="Unassembled WGS sequence"/>
</dbReference>
<evidence type="ECO:0000313" key="2">
    <source>
        <dbReference type="EMBL" id="KAK8406326.1"/>
    </source>
</evidence>
<feature type="compositionally biased region" description="Basic and acidic residues" evidence="1">
    <location>
        <begin position="581"/>
        <end position="598"/>
    </location>
</feature>
<sequence length="598" mass="66038">MVLFQGELAALDADAAALMLSRRRRQDRTCWVRDWLNIENRLQFGNYHRPMDQHCLLGVDHTVMMFVFPLPSRARVLPTTVMALSWTLVVTGLVVALPAAHPHPHPYPHTHAMCVMMDRPYQGARHLLAGSLPHCLRDIKPFKYHRSALRRCKNQVKKSLIMDRGDFKKDLLDPETMEGVMAEAWEGVAACLVERLQLKMEDGTLDTKKLVRVTAGMGGKDIWKVKYMRAMVITCADNTTADNATQQLKDVMECVRAGALEFCESKMAFAKQWLQSSAEVSVCSSVVVPPEPREACVACAEELGVSEAMCGSDGTESDTLEEEDGKTIHLPDSMQLDPEEAEWAVRLCASERLGWYRPTEGFLFTEMSEAIANFTGWEDIPQLYQLSHSTTKVRDNVTQTIVDCAPSFEGDVQVQAALWTSCFMTTIFDTCGFRSNLTAMFFPGLHHTMRREVRQLMRGLVEVGDLGDDDDDLDESDAELVDAGLLQSSLMEETQMEDGGTDGPKVRSASMKDHSTSGSGKMDKQNETKVGHEPATSEPSEDVSSDRPLEADPSGTPSGESIGTPPADSTQEGSSGSVDDTSEKVSAEPSEKVLDEAK</sequence>
<accession>A0AAW0V4R3</accession>
<feature type="region of interest" description="Disordered" evidence="1">
    <location>
        <begin position="487"/>
        <end position="598"/>
    </location>
</feature>
<keyword evidence="3" id="KW-1185">Reference proteome</keyword>
<feature type="compositionally biased region" description="Basic and acidic residues" evidence="1">
    <location>
        <begin position="510"/>
        <end position="532"/>
    </location>
</feature>
<name>A0AAW0V4R3_SCYPA</name>
<protein>
    <submittedName>
        <fullName evidence="2">Uncharacterized protein</fullName>
    </submittedName>
</protein>
<reference evidence="2 3" key="1">
    <citation type="submission" date="2023-03" db="EMBL/GenBank/DDBJ databases">
        <title>High-quality genome of Scylla paramamosain provides insights in environmental adaptation.</title>
        <authorList>
            <person name="Zhang L."/>
        </authorList>
    </citation>
    <scope>NUCLEOTIDE SEQUENCE [LARGE SCALE GENOMIC DNA]</scope>
    <source>
        <strain evidence="2">LZ_2023a</strain>
        <tissue evidence="2">Muscle</tissue>
    </source>
</reference>
<proteinExistence type="predicted"/>
<feature type="compositionally biased region" description="Polar residues" evidence="1">
    <location>
        <begin position="555"/>
        <end position="579"/>
    </location>
</feature>
<dbReference type="EMBL" id="JARAKH010000002">
    <property type="protein sequence ID" value="KAK8406326.1"/>
    <property type="molecule type" value="Genomic_DNA"/>
</dbReference>
<evidence type="ECO:0000256" key="1">
    <source>
        <dbReference type="SAM" id="MobiDB-lite"/>
    </source>
</evidence>
<comment type="caution">
    <text evidence="2">The sequence shown here is derived from an EMBL/GenBank/DDBJ whole genome shotgun (WGS) entry which is preliminary data.</text>
</comment>
<dbReference type="AlphaFoldDB" id="A0AAW0V4R3"/>